<proteinExistence type="predicted"/>
<reference evidence="2" key="1">
    <citation type="submission" date="2016-10" db="EMBL/GenBank/DDBJ databases">
        <authorList>
            <person name="Varghese N."/>
            <person name="Submissions S."/>
        </authorList>
    </citation>
    <scope>NUCLEOTIDE SEQUENCE [LARGE SCALE GENOMIC DNA]</scope>
    <source>
        <strain evidence="2">CGMCC 4.2126</strain>
    </source>
</reference>
<evidence type="ECO:0000313" key="1">
    <source>
        <dbReference type="EMBL" id="SFK99782.1"/>
    </source>
</evidence>
<protein>
    <recommendedName>
        <fullName evidence="3">Core-binding (CB) domain-containing protein</fullName>
    </recommendedName>
</protein>
<dbReference type="Proteomes" id="UP000199111">
    <property type="component" value="Unassembled WGS sequence"/>
</dbReference>
<sequence length="362" mass="40995">MREERGWSRDVLAAVERTLVLLLAEHPADEPVTYAQLDLPRGRGRSIKQTAEILAELGLLHEQRPKAILAWIDRRTSTLPTGFQTDVRDWLSWLHAGDARTRPRSDTTLYVSLGAVQPILESWAPTRRHLREVTRKDVHAAVEALRGSRLSNAVTALKSLFRFATKHRRIFTNPTTQLHPGAHPYPERLPLDELTLKTAASAAVTPALRLIVALAAIHAARPQAIRLLTLDDIDLPNRRIILDGLARPLDELTHDALRDYLAERRRCWPHTANPHVLLSRLTAAGVKPVSTYYLKQHLLVRHQVRLDDLRADRVLEEALNRGPDALHLAVVFGIEESTAIRYAEQARRLINEDQHENDNKIN</sequence>
<gene>
    <name evidence="1" type="ORF">SAMN05216275_14612</name>
</gene>
<dbReference type="EMBL" id="FOQY01000046">
    <property type="protein sequence ID" value="SFK99782.1"/>
    <property type="molecule type" value="Genomic_DNA"/>
</dbReference>
<organism evidence="1 2">
    <name type="scientific">Streptosporangium canum</name>
    <dbReference type="NCBI Taxonomy" id="324952"/>
    <lineage>
        <taxon>Bacteria</taxon>
        <taxon>Bacillati</taxon>
        <taxon>Actinomycetota</taxon>
        <taxon>Actinomycetes</taxon>
        <taxon>Streptosporangiales</taxon>
        <taxon>Streptosporangiaceae</taxon>
        <taxon>Streptosporangium</taxon>
    </lineage>
</organism>
<dbReference type="RefSeq" id="WP_093891716.1">
    <property type="nucleotide sequence ID" value="NZ_FOQY01000046.1"/>
</dbReference>
<dbReference type="GeneID" id="96303197"/>
<name>A0A1I4E1Z7_9ACTN</name>
<evidence type="ECO:0000313" key="2">
    <source>
        <dbReference type="Proteomes" id="UP000199111"/>
    </source>
</evidence>
<dbReference type="InterPro" id="IPR011010">
    <property type="entry name" value="DNA_brk_join_enz"/>
</dbReference>
<dbReference type="AlphaFoldDB" id="A0A1I4E1Z7"/>
<dbReference type="SUPFAM" id="SSF56349">
    <property type="entry name" value="DNA breaking-rejoining enzymes"/>
    <property type="match status" value="1"/>
</dbReference>
<dbReference type="GO" id="GO:0003677">
    <property type="term" value="F:DNA binding"/>
    <property type="evidence" value="ECO:0007669"/>
    <property type="project" value="InterPro"/>
</dbReference>
<keyword evidence="2" id="KW-1185">Reference proteome</keyword>
<evidence type="ECO:0008006" key="3">
    <source>
        <dbReference type="Google" id="ProtNLM"/>
    </source>
</evidence>
<accession>A0A1I4E1Z7</accession>